<feature type="domain" description="Histidine kinase" evidence="15">
    <location>
        <begin position="255"/>
        <end position="468"/>
    </location>
</feature>
<dbReference type="Proteomes" id="UP000294656">
    <property type="component" value="Unassembled WGS sequence"/>
</dbReference>
<evidence type="ECO:0000256" key="14">
    <source>
        <dbReference type="SAM" id="Phobius"/>
    </source>
</evidence>
<dbReference type="PROSITE" id="PS50885">
    <property type="entry name" value="HAMP"/>
    <property type="match status" value="1"/>
</dbReference>
<keyword evidence="8" id="KW-0547">Nucleotide-binding</keyword>
<dbReference type="InterPro" id="IPR050398">
    <property type="entry name" value="HssS/ArlS-like"/>
</dbReference>
<dbReference type="PANTHER" id="PTHR45528">
    <property type="entry name" value="SENSOR HISTIDINE KINASE CPXA"/>
    <property type="match status" value="1"/>
</dbReference>
<dbReference type="SMART" id="SM00387">
    <property type="entry name" value="HATPase_c"/>
    <property type="match status" value="1"/>
</dbReference>
<evidence type="ECO:0000256" key="6">
    <source>
        <dbReference type="ARBA" id="ARBA00022679"/>
    </source>
</evidence>
<evidence type="ECO:0000256" key="2">
    <source>
        <dbReference type="ARBA" id="ARBA00004651"/>
    </source>
</evidence>
<evidence type="ECO:0000256" key="11">
    <source>
        <dbReference type="ARBA" id="ARBA00022989"/>
    </source>
</evidence>
<evidence type="ECO:0000256" key="13">
    <source>
        <dbReference type="ARBA" id="ARBA00023136"/>
    </source>
</evidence>
<evidence type="ECO:0000256" key="7">
    <source>
        <dbReference type="ARBA" id="ARBA00022692"/>
    </source>
</evidence>
<feature type="transmembrane region" description="Helical" evidence="14">
    <location>
        <begin position="176"/>
        <end position="198"/>
    </location>
</feature>
<keyword evidence="18" id="KW-1185">Reference proteome</keyword>
<dbReference type="OrthoDB" id="9804645at2"/>
<evidence type="ECO:0000259" key="15">
    <source>
        <dbReference type="PROSITE" id="PS50109"/>
    </source>
</evidence>
<dbReference type="InterPro" id="IPR003594">
    <property type="entry name" value="HATPase_dom"/>
</dbReference>
<dbReference type="SUPFAM" id="SSF158472">
    <property type="entry name" value="HAMP domain-like"/>
    <property type="match status" value="1"/>
</dbReference>
<name>A0A4R6M9F5_9GAMM</name>
<comment type="caution">
    <text evidence="17">The sequence shown here is derived from an EMBL/GenBank/DDBJ whole genome shotgun (WGS) entry which is preliminary data.</text>
</comment>
<dbReference type="SMART" id="SM00388">
    <property type="entry name" value="HisKA"/>
    <property type="match status" value="1"/>
</dbReference>
<dbReference type="GO" id="GO:0005886">
    <property type="term" value="C:plasma membrane"/>
    <property type="evidence" value="ECO:0007669"/>
    <property type="project" value="UniProtKB-SubCell"/>
</dbReference>
<keyword evidence="10" id="KW-0067">ATP-binding</keyword>
<evidence type="ECO:0000313" key="17">
    <source>
        <dbReference type="EMBL" id="TDO98044.1"/>
    </source>
</evidence>
<dbReference type="EC" id="2.7.13.3" evidence="3"/>
<keyword evidence="12" id="KW-0902">Two-component regulatory system</keyword>
<dbReference type="InterPro" id="IPR005467">
    <property type="entry name" value="His_kinase_dom"/>
</dbReference>
<dbReference type="AlphaFoldDB" id="A0A4R6M9F5"/>
<comment type="catalytic activity">
    <reaction evidence="1">
        <text>ATP + protein L-histidine = ADP + protein N-phospho-L-histidine.</text>
        <dbReference type="EC" id="2.7.13.3"/>
    </reaction>
</comment>
<dbReference type="Pfam" id="PF00672">
    <property type="entry name" value="HAMP"/>
    <property type="match status" value="1"/>
</dbReference>
<dbReference type="Gene3D" id="1.10.287.130">
    <property type="match status" value="1"/>
</dbReference>
<proteinExistence type="predicted"/>
<dbReference type="GO" id="GO:0005524">
    <property type="term" value="F:ATP binding"/>
    <property type="evidence" value="ECO:0007669"/>
    <property type="project" value="UniProtKB-KW"/>
</dbReference>
<dbReference type="InterPro" id="IPR003661">
    <property type="entry name" value="HisK_dim/P_dom"/>
</dbReference>
<gene>
    <name evidence="17" type="ORF">DFP79_1676</name>
</gene>
<feature type="transmembrane region" description="Helical" evidence="14">
    <location>
        <begin position="12"/>
        <end position="34"/>
    </location>
</feature>
<dbReference type="InterPro" id="IPR036890">
    <property type="entry name" value="HATPase_C_sf"/>
</dbReference>
<evidence type="ECO:0000256" key="1">
    <source>
        <dbReference type="ARBA" id="ARBA00000085"/>
    </source>
</evidence>
<dbReference type="PRINTS" id="PR00344">
    <property type="entry name" value="BCTRLSENSOR"/>
</dbReference>
<dbReference type="Gene3D" id="6.10.340.10">
    <property type="match status" value="1"/>
</dbReference>
<dbReference type="InterPro" id="IPR003660">
    <property type="entry name" value="HAMP_dom"/>
</dbReference>
<dbReference type="Pfam" id="PF02518">
    <property type="entry name" value="HATPase_c"/>
    <property type="match status" value="1"/>
</dbReference>
<dbReference type="SUPFAM" id="SSF47384">
    <property type="entry name" value="Homodimeric domain of signal transducing histidine kinase"/>
    <property type="match status" value="1"/>
</dbReference>
<dbReference type="PROSITE" id="PS50109">
    <property type="entry name" value="HIS_KIN"/>
    <property type="match status" value="1"/>
</dbReference>
<dbReference type="CDD" id="cd06225">
    <property type="entry name" value="HAMP"/>
    <property type="match status" value="1"/>
</dbReference>
<dbReference type="RefSeq" id="WP_133503453.1">
    <property type="nucleotide sequence ID" value="NZ_SNXC01000011.1"/>
</dbReference>
<evidence type="ECO:0000256" key="10">
    <source>
        <dbReference type="ARBA" id="ARBA00022840"/>
    </source>
</evidence>
<dbReference type="PANTHER" id="PTHR45528:SF1">
    <property type="entry name" value="SENSOR HISTIDINE KINASE CPXA"/>
    <property type="match status" value="1"/>
</dbReference>
<keyword evidence="11 14" id="KW-1133">Transmembrane helix</keyword>
<dbReference type="GO" id="GO:0000155">
    <property type="term" value="F:phosphorelay sensor kinase activity"/>
    <property type="evidence" value="ECO:0007669"/>
    <property type="project" value="InterPro"/>
</dbReference>
<dbReference type="EMBL" id="SNXC01000011">
    <property type="protein sequence ID" value="TDO98044.1"/>
    <property type="molecule type" value="Genomic_DNA"/>
</dbReference>
<evidence type="ECO:0000256" key="3">
    <source>
        <dbReference type="ARBA" id="ARBA00012438"/>
    </source>
</evidence>
<keyword evidence="7 14" id="KW-0812">Transmembrane</keyword>
<evidence type="ECO:0000259" key="16">
    <source>
        <dbReference type="PROSITE" id="PS50885"/>
    </source>
</evidence>
<evidence type="ECO:0000256" key="5">
    <source>
        <dbReference type="ARBA" id="ARBA00022553"/>
    </source>
</evidence>
<dbReference type="SUPFAM" id="SSF55874">
    <property type="entry name" value="ATPase domain of HSP90 chaperone/DNA topoisomerase II/histidine kinase"/>
    <property type="match status" value="1"/>
</dbReference>
<keyword evidence="4" id="KW-1003">Cell membrane</keyword>
<keyword evidence="9 17" id="KW-0418">Kinase</keyword>
<keyword evidence="6" id="KW-0808">Transferase</keyword>
<dbReference type="SMART" id="SM00304">
    <property type="entry name" value="HAMP"/>
    <property type="match status" value="1"/>
</dbReference>
<evidence type="ECO:0000256" key="8">
    <source>
        <dbReference type="ARBA" id="ARBA00022741"/>
    </source>
</evidence>
<keyword evidence="13 14" id="KW-0472">Membrane</keyword>
<evidence type="ECO:0000256" key="9">
    <source>
        <dbReference type="ARBA" id="ARBA00022777"/>
    </source>
</evidence>
<dbReference type="Pfam" id="PF00512">
    <property type="entry name" value="HisKA"/>
    <property type="match status" value="1"/>
</dbReference>
<accession>A0A4R6M9F5</accession>
<dbReference type="Gene3D" id="3.30.565.10">
    <property type="entry name" value="Histidine kinase-like ATPase, C-terminal domain"/>
    <property type="match status" value="1"/>
</dbReference>
<dbReference type="CDD" id="cd00082">
    <property type="entry name" value="HisKA"/>
    <property type="match status" value="1"/>
</dbReference>
<dbReference type="InterPro" id="IPR004358">
    <property type="entry name" value="Sig_transdc_His_kin-like_C"/>
</dbReference>
<comment type="subcellular location">
    <subcellularLocation>
        <location evidence="2">Cell membrane</location>
        <topology evidence="2">Multi-pass membrane protein</topology>
    </subcellularLocation>
</comment>
<sequence>MKFWDERSVFQKLMIILLSSTLVLVGAMLILARWSYEQGFFDYTNALEQTRLQRLEPKLIALYEEYDLDIYALPNEKVADIITRFPGRPVNSKGPLPPNRARILPGQRAKPPTALFDLNGNFLAGAQQLINPNRQFVTVDVHYRGEVIARLASIPSRHFNSPLETQVSKTQWERSILVGVLSIGAAVLLSFIVSLIILKPIRRIINAIGSISKGNYNVRLKESSKDELGSLMRDVDYLAYTLHSTQWSRKQWLANISHDMRTPLTVLTGEIQAIKDGIREFDLERLRSIEQEVNHLRKFTEDIYELSLSDIGGLRYEFKPVDLYEIVSNCVDSLRLKAEKNGLTLTLVGKPVIISGDHSRLLQLCKNIICNSIDYTESPGLIEVSVYWNEEKAVLCVSDSPPSVSKGSCRHLFDPLYREDSSRSRVKKGGGLGLAICKNIVDAHKGTITAQRSQYDGLKIIAELPKTD</sequence>
<keyword evidence="5" id="KW-0597">Phosphoprotein</keyword>
<protein>
    <recommendedName>
        <fullName evidence="3">histidine kinase</fullName>
        <ecNumber evidence="3">2.7.13.3</ecNumber>
    </recommendedName>
</protein>
<organism evidence="17 18">
    <name type="scientific">Marinomonas balearica</name>
    <dbReference type="NCBI Taxonomy" id="491947"/>
    <lineage>
        <taxon>Bacteria</taxon>
        <taxon>Pseudomonadati</taxon>
        <taxon>Pseudomonadota</taxon>
        <taxon>Gammaproteobacteria</taxon>
        <taxon>Oceanospirillales</taxon>
        <taxon>Oceanospirillaceae</taxon>
        <taxon>Marinomonas</taxon>
    </lineage>
</organism>
<reference evidence="17 18" key="1">
    <citation type="submission" date="2019-03" db="EMBL/GenBank/DDBJ databases">
        <title>Genomic Encyclopedia of Type Strains, Phase III (KMG-III): the genomes of soil and plant-associated and newly described type strains.</title>
        <authorList>
            <person name="Whitman W."/>
        </authorList>
    </citation>
    <scope>NUCLEOTIDE SEQUENCE [LARGE SCALE GENOMIC DNA]</scope>
    <source>
        <strain evidence="17 18">CECT 7378</strain>
    </source>
</reference>
<dbReference type="InterPro" id="IPR036097">
    <property type="entry name" value="HisK_dim/P_sf"/>
</dbReference>
<evidence type="ECO:0000256" key="12">
    <source>
        <dbReference type="ARBA" id="ARBA00023012"/>
    </source>
</evidence>
<evidence type="ECO:0000313" key="18">
    <source>
        <dbReference type="Proteomes" id="UP000294656"/>
    </source>
</evidence>
<feature type="domain" description="HAMP" evidence="16">
    <location>
        <begin position="195"/>
        <end position="247"/>
    </location>
</feature>
<evidence type="ECO:0000256" key="4">
    <source>
        <dbReference type="ARBA" id="ARBA00022475"/>
    </source>
</evidence>